<evidence type="ECO:0000256" key="1">
    <source>
        <dbReference type="SAM" id="MobiDB-lite"/>
    </source>
</evidence>
<proteinExistence type="predicted"/>
<evidence type="ECO:0000313" key="3">
    <source>
        <dbReference type="Proteomes" id="UP000292702"/>
    </source>
</evidence>
<dbReference type="AlphaFoldDB" id="A0A4R0RP76"/>
<sequence length="155" mass="16086">MPYAVPAPSLPSPSSSAISLAPAPVRPNHRRTRSSFTDESGPGAFVSLGALPKRRPTSAKKAVFHLNPDDSPNEDFNDNDAPSSAPPASTRFTTGAYPPLNSLKFSRESGRFSPSVNPPSHIDIPPMSAPVVPNASASSTASVPFPTSSPLPSPS</sequence>
<dbReference type="EMBL" id="RWJN01000082">
    <property type="protein sequence ID" value="TCD67915.1"/>
    <property type="molecule type" value="Genomic_DNA"/>
</dbReference>
<feature type="non-terminal residue" evidence="2">
    <location>
        <position position="155"/>
    </location>
</feature>
<feature type="compositionally biased region" description="Polar residues" evidence="1">
    <location>
        <begin position="80"/>
        <end position="93"/>
    </location>
</feature>
<name>A0A4R0RP76_9APHY</name>
<dbReference type="STRING" id="92696.A0A4R0RP76"/>
<dbReference type="OrthoDB" id="1881at2759"/>
<reference evidence="2 3" key="1">
    <citation type="submission" date="2018-11" db="EMBL/GenBank/DDBJ databases">
        <title>Genome assembly of Steccherinum ochraceum LE-BIN_3174, the white-rot fungus of the Steccherinaceae family (The Residual Polyporoid clade, Polyporales, Basidiomycota).</title>
        <authorList>
            <person name="Fedorova T.V."/>
            <person name="Glazunova O.A."/>
            <person name="Landesman E.O."/>
            <person name="Moiseenko K.V."/>
            <person name="Psurtseva N.V."/>
            <person name="Savinova O.S."/>
            <person name="Shakhova N.V."/>
            <person name="Tyazhelova T.V."/>
            <person name="Vasina D.V."/>
        </authorList>
    </citation>
    <scope>NUCLEOTIDE SEQUENCE [LARGE SCALE GENOMIC DNA]</scope>
    <source>
        <strain evidence="2 3">LE-BIN_3174</strain>
    </source>
</reference>
<gene>
    <name evidence="2" type="ORF">EIP91_011849</name>
</gene>
<accession>A0A4R0RP76</accession>
<feature type="region of interest" description="Disordered" evidence="1">
    <location>
        <begin position="1"/>
        <end position="155"/>
    </location>
</feature>
<organism evidence="2 3">
    <name type="scientific">Steccherinum ochraceum</name>
    <dbReference type="NCBI Taxonomy" id="92696"/>
    <lineage>
        <taxon>Eukaryota</taxon>
        <taxon>Fungi</taxon>
        <taxon>Dikarya</taxon>
        <taxon>Basidiomycota</taxon>
        <taxon>Agaricomycotina</taxon>
        <taxon>Agaricomycetes</taxon>
        <taxon>Polyporales</taxon>
        <taxon>Steccherinaceae</taxon>
        <taxon>Steccherinum</taxon>
    </lineage>
</organism>
<protein>
    <submittedName>
        <fullName evidence="2">Uncharacterized protein</fullName>
    </submittedName>
</protein>
<dbReference type="Proteomes" id="UP000292702">
    <property type="component" value="Unassembled WGS sequence"/>
</dbReference>
<comment type="caution">
    <text evidence="2">The sequence shown here is derived from an EMBL/GenBank/DDBJ whole genome shotgun (WGS) entry which is preliminary data.</text>
</comment>
<feature type="compositionally biased region" description="Low complexity" evidence="1">
    <location>
        <begin position="1"/>
        <end position="23"/>
    </location>
</feature>
<evidence type="ECO:0000313" key="2">
    <source>
        <dbReference type="EMBL" id="TCD67915.1"/>
    </source>
</evidence>
<feature type="compositionally biased region" description="Low complexity" evidence="1">
    <location>
        <begin position="125"/>
        <end position="146"/>
    </location>
</feature>
<keyword evidence="3" id="KW-1185">Reference proteome</keyword>